<organism evidence="7 8">
    <name type="scientific">Phaseolus coccineus</name>
    <name type="common">Scarlet runner bean</name>
    <name type="synonym">Phaseolus multiflorus</name>
    <dbReference type="NCBI Taxonomy" id="3886"/>
    <lineage>
        <taxon>Eukaryota</taxon>
        <taxon>Viridiplantae</taxon>
        <taxon>Streptophyta</taxon>
        <taxon>Embryophyta</taxon>
        <taxon>Tracheophyta</taxon>
        <taxon>Spermatophyta</taxon>
        <taxon>Magnoliopsida</taxon>
        <taxon>eudicotyledons</taxon>
        <taxon>Gunneridae</taxon>
        <taxon>Pentapetalae</taxon>
        <taxon>rosids</taxon>
        <taxon>fabids</taxon>
        <taxon>Fabales</taxon>
        <taxon>Fabaceae</taxon>
        <taxon>Papilionoideae</taxon>
        <taxon>50 kb inversion clade</taxon>
        <taxon>NPAAA clade</taxon>
        <taxon>indigoferoid/millettioid clade</taxon>
        <taxon>Phaseoleae</taxon>
        <taxon>Phaseolus</taxon>
    </lineage>
</organism>
<keyword evidence="2" id="KW-0645">Protease</keyword>
<dbReference type="SUPFAM" id="SSF54001">
    <property type="entry name" value="Cysteine proteinases"/>
    <property type="match status" value="1"/>
</dbReference>
<proteinExistence type="inferred from homology"/>
<dbReference type="EMBL" id="JAYMYR010000006">
    <property type="protein sequence ID" value="KAK7357310.1"/>
    <property type="molecule type" value="Genomic_DNA"/>
</dbReference>
<accession>A0AAN9MMA7</accession>
<dbReference type="InterPro" id="IPR003653">
    <property type="entry name" value="Peptidase_C48_C"/>
</dbReference>
<keyword evidence="4" id="KW-0788">Thiol protease</keyword>
<gene>
    <name evidence="7" type="ORF">VNO80_16594</name>
</gene>
<comment type="caution">
    <text evidence="7">The sequence shown here is derived from an EMBL/GenBank/DDBJ whole genome shotgun (WGS) entry which is preliminary data.</text>
</comment>
<dbReference type="PANTHER" id="PTHR12606:SF136">
    <property type="entry name" value="ULP1 PROTEASE FAMILY PROTEIN"/>
    <property type="match status" value="1"/>
</dbReference>
<name>A0AAN9MMA7_PHACN</name>
<evidence type="ECO:0000256" key="3">
    <source>
        <dbReference type="ARBA" id="ARBA00022801"/>
    </source>
</evidence>
<evidence type="ECO:0000313" key="7">
    <source>
        <dbReference type="EMBL" id="KAK7357310.1"/>
    </source>
</evidence>
<dbReference type="Pfam" id="PF02902">
    <property type="entry name" value="Peptidase_C48"/>
    <property type="match status" value="1"/>
</dbReference>
<evidence type="ECO:0000313" key="8">
    <source>
        <dbReference type="Proteomes" id="UP001374584"/>
    </source>
</evidence>
<reference evidence="7 8" key="1">
    <citation type="submission" date="2024-01" db="EMBL/GenBank/DDBJ databases">
        <title>The genomes of 5 underutilized Papilionoideae crops provide insights into root nodulation and disease resistanc.</title>
        <authorList>
            <person name="Jiang F."/>
        </authorList>
    </citation>
    <scope>NUCLEOTIDE SEQUENCE [LARGE SCALE GENOMIC DNA]</scope>
    <source>
        <strain evidence="7">JINMINGXINNONG_FW02</strain>
        <tissue evidence="7">Leaves</tissue>
    </source>
</reference>
<keyword evidence="3" id="KW-0378">Hydrolase</keyword>
<dbReference type="GO" id="GO:0016929">
    <property type="term" value="F:deSUMOylase activity"/>
    <property type="evidence" value="ECO:0007669"/>
    <property type="project" value="TreeGrafter"/>
</dbReference>
<sequence length="444" mass="51587">MYYRHCVLDYWICSVHYCSTAKWKKYDLIFLLSVSTGIWKKSGHRIMAVTHAPFVDILSIICKRWFHNSIKGKLRREKQWLRMGRKRKNASSRDGGDSSPEAATSEAIEPSSSDIRASENKLPLPLDSSSSQHVKQDVNKISRSMLIKLYNFCTRRPKTNEELSVVVSMFGVYLNRKDSYTMKPKGWVSDMVILAAGKIMMEEEKATNGAVTRHIFSPQFMNKVKWDLNLSNEDSYKTWCIENVSQFILPSKLGYEIYQCKLVSMVSPLYALRMKIIVVFKQLLDLVVYSVLLLSFFQIFAPTLFEEHWSCYVLEPKEKTLYVLDSMHDRLSASKKNLDDATKRRFEELLVLMDPGSTKENASITLVYADVPRQQNIHDCGIFVLKYMEIWDGSIKWQDKTMPDYEYKEIVEFRQHLMCGWVQHPKNEVREEILKAAGVWGKLG</sequence>
<evidence type="ECO:0000256" key="4">
    <source>
        <dbReference type="ARBA" id="ARBA00022807"/>
    </source>
</evidence>
<keyword evidence="8" id="KW-1185">Reference proteome</keyword>
<evidence type="ECO:0000259" key="6">
    <source>
        <dbReference type="PROSITE" id="PS50600"/>
    </source>
</evidence>
<dbReference type="GO" id="GO:0016926">
    <property type="term" value="P:protein desumoylation"/>
    <property type="evidence" value="ECO:0007669"/>
    <property type="project" value="TreeGrafter"/>
</dbReference>
<evidence type="ECO:0000256" key="2">
    <source>
        <dbReference type="ARBA" id="ARBA00022670"/>
    </source>
</evidence>
<dbReference type="AlphaFoldDB" id="A0AAN9MMA7"/>
<evidence type="ECO:0000256" key="5">
    <source>
        <dbReference type="SAM" id="MobiDB-lite"/>
    </source>
</evidence>
<protein>
    <recommendedName>
        <fullName evidence="6">Ubiquitin-like protease family profile domain-containing protein</fullName>
    </recommendedName>
</protein>
<dbReference type="GO" id="GO:0006508">
    <property type="term" value="P:proteolysis"/>
    <property type="evidence" value="ECO:0007669"/>
    <property type="project" value="UniProtKB-KW"/>
</dbReference>
<dbReference type="PROSITE" id="PS50600">
    <property type="entry name" value="ULP_PROTEASE"/>
    <property type="match status" value="1"/>
</dbReference>
<dbReference type="GO" id="GO:0005634">
    <property type="term" value="C:nucleus"/>
    <property type="evidence" value="ECO:0007669"/>
    <property type="project" value="TreeGrafter"/>
</dbReference>
<feature type="region of interest" description="Disordered" evidence="5">
    <location>
        <begin position="83"/>
        <end position="135"/>
    </location>
</feature>
<comment type="similarity">
    <text evidence="1">Belongs to the peptidase C48 family.</text>
</comment>
<dbReference type="Proteomes" id="UP001374584">
    <property type="component" value="Unassembled WGS sequence"/>
</dbReference>
<dbReference type="PANTHER" id="PTHR12606">
    <property type="entry name" value="SENTRIN/SUMO-SPECIFIC PROTEASE"/>
    <property type="match status" value="1"/>
</dbReference>
<feature type="domain" description="Ubiquitin-like protease family profile" evidence="6">
    <location>
        <begin position="172"/>
        <end position="391"/>
    </location>
</feature>
<dbReference type="Gene3D" id="3.40.395.10">
    <property type="entry name" value="Adenoviral Proteinase, Chain A"/>
    <property type="match status" value="1"/>
</dbReference>
<evidence type="ECO:0000256" key="1">
    <source>
        <dbReference type="ARBA" id="ARBA00005234"/>
    </source>
</evidence>
<dbReference type="InterPro" id="IPR038765">
    <property type="entry name" value="Papain-like_cys_pep_sf"/>
</dbReference>